<protein>
    <recommendedName>
        <fullName evidence="8">Mandelate racemase/muconate lactonizing enzyme C-terminal domain-containing protein</fullName>
    </recommendedName>
</protein>
<organism evidence="9 10">
    <name type="scientific">Chlamydomonas reinhardtii</name>
    <name type="common">Chlamydomonas smithii</name>
    <dbReference type="NCBI Taxonomy" id="3055"/>
    <lineage>
        <taxon>Eukaryota</taxon>
        <taxon>Viridiplantae</taxon>
        <taxon>Chlorophyta</taxon>
        <taxon>core chlorophytes</taxon>
        <taxon>Chlorophyceae</taxon>
        <taxon>CS clade</taxon>
        <taxon>Chlamydomonadales</taxon>
        <taxon>Chlamydomonadaceae</taxon>
        <taxon>Chlamydomonas</taxon>
    </lineage>
</organism>
<dbReference type="SUPFAM" id="SSF53474">
    <property type="entry name" value="alpha/beta-Hydrolases"/>
    <property type="match status" value="1"/>
</dbReference>
<evidence type="ECO:0000256" key="4">
    <source>
        <dbReference type="ARBA" id="ARBA00023052"/>
    </source>
</evidence>
<feature type="compositionally biased region" description="Low complexity" evidence="7">
    <location>
        <begin position="2090"/>
        <end position="2105"/>
    </location>
</feature>
<feature type="compositionally biased region" description="Gly residues" evidence="7">
    <location>
        <begin position="464"/>
        <end position="477"/>
    </location>
</feature>
<dbReference type="HAMAP" id="MF_01659">
    <property type="entry name" value="MenD"/>
    <property type="match status" value="1"/>
</dbReference>
<dbReference type="GO" id="GO:0070204">
    <property type="term" value="F:2-succinyl-5-enolpyruvyl-6-hydroxy-3-cyclohexene-1-carboxylic-acid synthase activity"/>
    <property type="evidence" value="ECO:0007669"/>
    <property type="project" value="InterPro"/>
</dbReference>
<dbReference type="PaxDb" id="3055-EDO99801"/>
<evidence type="ECO:0000259" key="8">
    <source>
        <dbReference type="SMART" id="SM00922"/>
    </source>
</evidence>
<feature type="compositionally biased region" description="Low complexity" evidence="7">
    <location>
        <begin position="309"/>
        <end position="328"/>
    </location>
</feature>
<keyword evidence="4" id="KW-0786">Thiamine pyrophosphate</keyword>
<dbReference type="InterPro" id="IPR029017">
    <property type="entry name" value="Enolase-like_N"/>
</dbReference>
<dbReference type="InterPro" id="IPR005801">
    <property type="entry name" value="ADC_synthase"/>
</dbReference>
<feature type="region of interest" description="Disordered" evidence="7">
    <location>
        <begin position="1266"/>
        <end position="1300"/>
    </location>
</feature>
<dbReference type="SFLD" id="SFLDG00180">
    <property type="entry name" value="muconate_cycloisomerase"/>
    <property type="match status" value="1"/>
</dbReference>
<keyword evidence="10" id="KW-1185">Reference proteome</keyword>
<gene>
    <name evidence="9" type="ORF">CHLRE_16g659050v5</name>
</gene>
<dbReference type="KEGG" id="cre:CHLRE_16g659050v5"/>
<feature type="compositionally biased region" description="Gly residues" evidence="7">
    <location>
        <begin position="556"/>
        <end position="572"/>
    </location>
</feature>
<dbReference type="SUPFAM" id="SSF51604">
    <property type="entry name" value="Enolase C-terminal domain-like"/>
    <property type="match status" value="2"/>
</dbReference>
<dbReference type="GO" id="GO:0030976">
    <property type="term" value="F:thiamine pyrophosphate binding"/>
    <property type="evidence" value="ECO:0007669"/>
    <property type="project" value="InterPro"/>
</dbReference>
<dbReference type="Gene3D" id="3.60.120.10">
    <property type="entry name" value="Anthranilate synthase"/>
    <property type="match status" value="1"/>
</dbReference>
<dbReference type="InterPro" id="IPR036849">
    <property type="entry name" value="Enolase-like_C_sf"/>
</dbReference>
<feature type="region of interest" description="Disordered" evidence="7">
    <location>
        <begin position="550"/>
        <end position="575"/>
    </location>
</feature>
<dbReference type="Gramene" id="PNW71553">
    <property type="protein sequence ID" value="PNW71553"/>
    <property type="gene ID" value="CHLRE_16g659050v5"/>
</dbReference>
<feature type="domain" description="Mandelate racemase/muconate lactonizing enzyme C-terminal" evidence="8">
    <location>
        <begin position="1971"/>
        <end position="2071"/>
    </location>
</feature>
<evidence type="ECO:0000256" key="6">
    <source>
        <dbReference type="ARBA" id="ARBA00023239"/>
    </source>
</evidence>
<dbReference type="NCBIfam" id="TIGR00173">
    <property type="entry name" value="menD"/>
    <property type="match status" value="1"/>
</dbReference>
<dbReference type="Proteomes" id="UP000006906">
    <property type="component" value="Chromosome 16"/>
</dbReference>
<proteinExistence type="inferred from homology"/>
<dbReference type="InParanoid" id="A0A2K3CTE4"/>
<feature type="region of interest" description="Disordered" evidence="7">
    <location>
        <begin position="82"/>
        <end position="150"/>
    </location>
</feature>
<dbReference type="Pfam" id="PF00561">
    <property type="entry name" value="Abhydrolase_1"/>
    <property type="match status" value="1"/>
</dbReference>
<dbReference type="Pfam" id="PF02776">
    <property type="entry name" value="TPP_enzyme_N"/>
    <property type="match status" value="1"/>
</dbReference>
<reference evidence="9 10" key="1">
    <citation type="journal article" date="2007" name="Science">
        <title>The Chlamydomonas genome reveals the evolution of key animal and plant functions.</title>
        <authorList>
            <person name="Merchant S.S."/>
            <person name="Prochnik S.E."/>
            <person name="Vallon O."/>
            <person name="Harris E.H."/>
            <person name="Karpowicz S.J."/>
            <person name="Witman G.B."/>
            <person name="Terry A."/>
            <person name="Salamov A."/>
            <person name="Fritz-Laylin L.K."/>
            <person name="Marechal-Drouard L."/>
            <person name="Marshall W.F."/>
            <person name="Qu L.H."/>
            <person name="Nelson D.R."/>
            <person name="Sanderfoot A.A."/>
            <person name="Spalding M.H."/>
            <person name="Kapitonov V.V."/>
            <person name="Ren Q."/>
            <person name="Ferris P."/>
            <person name="Lindquist E."/>
            <person name="Shapiro H."/>
            <person name="Lucas S.M."/>
            <person name="Grimwood J."/>
            <person name="Schmutz J."/>
            <person name="Cardol P."/>
            <person name="Cerutti H."/>
            <person name="Chanfreau G."/>
            <person name="Chen C.L."/>
            <person name="Cognat V."/>
            <person name="Croft M.T."/>
            <person name="Dent R."/>
            <person name="Dutcher S."/>
            <person name="Fernandez E."/>
            <person name="Fukuzawa H."/>
            <person name="Gonzalez-Ballester D."/>
            <person name="Gonzalez-Halphen D."/>
            <person name="Hallmann A."/>
            <person name="Hanikenne M."/>
            <person name="Hippler M."/>
            <person name="Inwood W."/>
            <person name="Jabbari K."/>
            <person name="Kalanon M."/>
            <person name="Kuras R."/>
            <person name="Lefebvre P.A."/>
            <person name="Lemaire S.D."/>
            <person name="Lobanov A.V."/>
            <person name="Lohr M."/>
            <person name="Manuell A."/>
            <person name="Meier I."/>
            <person name="Mets L."/>
            <person name="Mittag M."/>
            <person name="Mittelmeier T."/>
            <person name="Moroney J.V."/>
            <person name="Moseley J."/>
            <person name="Napoli C."/>
            <person name="Nedelcu A.M."/>
            <person name="Niyogi K."/>
            <person name="Novoselov S.V."/>
            <person name="Paulsen I.T."/>
            <person name="Pazour G."/>
            <person name="Purton S."/>
            <person name="Ral J.P."/>
            <person name="Riano-Pachon D.M."/>
            <person name="Riekhof W."/>
            <person name="Rymarquis L."/>
            <person name="Schroda M."/>
            <person name="Stern D."/>
            <person name="Umen J."/>
            <person name="Willows R."/>
            <person name="Wilson N."/>
            <person name="Zimmer S.L."/>
            <person name="Allmer J."/>
            <person name="Balk J."/>
            <person name="Bisova K."/>
            <person name="Chen C.J."/>
            <person name="Elias M."/>
            <person name="Gendler K."/>
            <person name="Hauser C."/>
            <person name="Lamb M.R."/>
            <person name="Ledford H."/>
            <person name="Long J.C."/>
            <person name="Minagawa J."/>
            <person name="Page M.D."/>
            <person name="Pan J."/>
            <person name="Pootakham W."/>
            <person name="Roje S."/>
            <person name="Rose A."/>
            <person name="Stahlberg E."/>
            <person name="Terauchi A.M."/>
            <person name="Yang P."/>
            <person name="Ball S."/>
            <person name="Bowler C."/>
            <person name="Dieckmann C.L."/>
            <person name="Gladyshev V.N."/>
            <person name="Green P."/>
            <person name="Jorgensen R."/>
            <person name="Mayfield S."/>
            <person name="Mueller-Roeber B."/>
            <person name="Rajamani S."/>
            <person name="Sayre R.T."/>
            <person name="Brokstein P."/>
            <person name="Dubchak I."/>
            <person name="Goodstein D."/>
            <person name="Hornick L."/>
            <person name="Huang Y.W."/>
            <person name="Jhaveri J."/>
            <person name="Luo Y."/>
            <person name="Martinez D."/>
            <person name="Ngau W.C."/>
            <person name="Otillar B."/>
            <person name="Poliakov A."/>
            <person name="Porter A."/>
            <person name="Szajkowski L."/>
            <person name="Werner G."/>
            <person name="Zhou K."/>
            <person name="Grigoriev I.V."/>
            <person name="Rokhsar D.S."/>
            <person name="Grossman A.R."/>
        </authorList>
    </citation>
    <scope>NUCLEOTIDE SEQUENCE [LARGE SCALE GENOMIC DNA]</scope>
    <source>
        <strain evidence="10">CC-503</strain>
    </source>
</reference>
<evidence type="ECO:0000313" key="10">
    <source>
        <dbReference type="Proteomes" id="UP000006906"/>
    </source>
</evidence>
<evidence type="ECO:0000256" key="2">
    <source>
        <dbReference type="ARBA" id="ARBA00022723"/>
    </source>
</evidence>
<keyword evidence="5" id="KW-0464">Manganese</keyword>
<sequence length="2846" mass="281055">MMPLAGAGHTMAPQSAGSVPGVGATSAAAAPVKQRPAPPAACGGAARRSAAAASTSRAAVGLGHPGDAGSWLRASARRPKVLATAAAVTGPHSDTSTGAPQEASTVTARGESADATADASSQQLTQLQQQQLQQAPASGPGALGTGPSSGGPNMLLLPVAVCKTISLAPQATLSDGAAELLGRLPAAAAEHAALPSGVLRLEVPLPRTATTALRWLQGQQQQQQQHQAEAVAVAAGDGGSSNSSSSPAAGGPFLYFSGRRSSAPDTPGAAAAEAATRGWSALAGAGAAWRWWGPGGGSGSGTNTNARAGHGSSSINGNGSSSNGSSRGSNFDSRVVAALQRFLSADQPRVRILGGVRFDPARPPSPEWAAFGSHCFVLPLLELTEAEDCCLLAATLAWDPAAAAAAAAAREAAAAGAGGGFVGCSDLAAAAARVEAALRHMAPAAPASAYGLRVSRGGAGGAGAGAGGAGGVAGPGGPEAVHSPSRAEWDSNMAALLGGLQERHDTGAPAAAAVASLLDPGVARQEYLTHGQQGLDGLLEALTVRTAAEAASGSGSRSGSGDGSGDGSGSGGPLASMSDVGLDALRDLIDGKAVSMTQLAEGAAAGGGAAAAQPSGAHAAGVGVAAAAGVEAGRGGGGAGAVVGAEAGAESEALSKVVLARRTTTRLEGRLDPLHVLQSLQERDPRAYQLYFAPGDGGQTTTTATSTSTPGPGAAFLACTPERLYARTGRFVASEAVAGTRPRGRGGDVEADFWLSLDLLRSAKDHAEFCTVRDWIAAQLAGPCEDVAIEIRKSVLKQGAVQHLFGRVAARLRRGRNDAHLLAALHPTPAVCGRPREAALGYLEELEAFDRGWYAGPFGWISGAGAEFVVAIRSGLVVPEGAVEAEAEAVAAEAAKAEAEVKAVRQQPQAQLASRVHVYAGVGVVRGSDPTAEWQELDLKIRPLSQALLPAPLPAAAPNVNVAWAGLLVEELCRLGVNMFAVAPGSRSSPLTHAIASHPRARLNVCIDERSLGFWALGYGRACGRPAAVVTSSGTAVANLLPAVVEASLSGVPLLLLTADRPAELRDTAANQTIDQTKIFGGFTRWFFDLPPPVADVPGFGRTVLTAASTAVRACVASAPPGPVHVNLQFREPLAPVAAPWQPGPFLQGLAAWQASQQPFTAHISAGALPAAAGAIMPLLASQQQAQQTQQPLLGAAAAGPGGGGGGGCDVAGLRSLLAAARRGLVVVGELLDPREIVAARQICAALGWPVVADVLSGLRVGAPPYPTSPSSPSFPSSSSPSSSSPSSSSPSSSSSSPCSSSSSSPPCSLYEGPVPLVAHMDHLLLGDRAWWAALRPDCVLQLGPHLTSKRLGQFMDWAAMAPDDGSSSAAAAAAAPWLYVAPHTLRHDPSHLVSHRAVMDLAAFRDAVVAPVAAAAAAAAATAGAAGAAATAGAAAGGRWRLSEYGRMLLQMDEVVSHEIDAALAALEEISEPFIARSLARRLPPGHGLFIGNSMPIRDMDMYAPPAPPAVAAGGAAGAVAGAAAAAAAAAPGSVAPGGGGGGGARAGGAAPAAAPAAGTGAAALVGVPVAANRGASGIDGVLSTAAGFAEGLSRPATLLVGDLSFLHDINGLNLLRGGELRPPLTVVLVNNSGGGIFSFLPIAASVPEDEFTPLWATPQNVDLEAMCRAQGIPHQRVTTPGGLGPALAAAWGLNRHSVVEVVTDRTTNVDLHRVIQAAALRAAQHVHALARMTQPPPPPAPAAAAAAASSSLLLLAPPPGGCPCAPTFRAATLHWQRYSLPLAKPLTNTTAAAAAAPAATATAGGGGSSSGSGAGGGLGRREGLLLRLQLTWPDGRLAGAGVGEVAPLPGLHRETLQQAEVQVAALSCLLQGVCVPAALSLCGGRLGDWLQREVGLRMEGGWLAPSVRFGLESALLSALAASLHTSVTDLLAPPPSTSSSSSSAATPPPQLVRINGLLSPPVTADVAADAAAAAAAAAALVASGYTAIKVKVARRPDPAADAAVLAAVRAAVGPHVGLRADANRGWAGLEAAAAFGAAAAAAGVGLEYVEEPTADPRDMAAFYRATGVPVAADESLDEGLLLPPPCTGSDAGSSSGSSSTSGGALRGGNNGSLGYGSASGYAAGSGTTAAGAGQGCYSAHGLPADRAAGLAAVVVKPSVVGGMEAALEVARWAARRGVSVVVSSAFESSVGVSHLLQLAAAVDRTAGSSSGGAAAGGVHHGLGTLDWFAADVCAQPLQLQPHMLPLGSSNSSSSNGNGTGNGISSSSSSSSSAAAGDFVPLQSVCGTVRHADELLQVAASGAALRPEAFTRPCAAAALECSSNCDGGLWSQAAGLGCTTERELSLEVAIPSASGSPPASSSASEQQLLRFRIHGYEVLPAPSPAPTPAPSVSTSASTSAEGSPGSDSAQPGSQAAQAVAAPPQPFVFLHGFLGSGRDWAPLMRALAAAGHRCVALDLPGHGGTRPLDGPAAAEGGGFVGAGPAGLPVTEAHTIAGAAACVSAAAAALGLQGAVLVGYSLGARVALQAAADAGRGTTAAEAMPASSGTGGREASGGASQQPAWSGVVLVSGTPGIKDAAQAAARAANDDRLAAGLCRAGLAAFVSRWYQQPLWAPLRRHPAFPRMLARRTAAAAAEDAGGHAAAAAAPEEEGKKAEVEQLTQSAAVQAAAALSGMSTGRMVPLWDRLDPWAGPPVVLVVGDLDAKFVDINTHTLARLVCRRTAAAAAAEALAAPATAAATTQAEVAAAAATAAAAQPAVQSLAFWANPGTAGAGGMAGAAGAAGVGGQGGSGRVMGVHEQLGQLGHALVRVEGAGHAVHVEAPERLLEVLQEAAAALRGGAAAES</sequence>
<dbReference type="Pfam" id="PF00425">
    <property type="entry name" value="Chorismate_bind"/>
    <property type="match status" value="1"/>
</dbReference>
<dbReference type="GO" id="GO:0000287">
    <property type="term" value="F:magnesium ion binding"/>
    <property type="evidence" value="ECO:0007669"/>
    <property type="project" value="InterPro"/>
</dbReference>
<dbReference type="InterPro" id="IPR013342">
    <property type="entry name" value="Mandelate_racemase_C"/>
</dbReference>
<dbReference type="PANTHER" id="PTHR42916">
    <property type="entry name" value="2-SUCCINYL-5-ENOLPYRUVYL-6-HYDROXY-3-CYCLOHEXENE-1-CARBOXYLATE SYNTHASE"/>
    <property type="match status" value="1"/>
</dbReference>
<dbReference type="GO" id="GO:0016836">
    <property type="term" value="F:hydro-lyase activity"/>
    <property type="evidence" value="ECO:0007669"/>
    <property type="project" value="InterPro"/>
</dbReference>
<dbReference type="GeneID" id="5723475"/>
<dbReference type="InterPro" id="IPR004433">
    <property type="entry name" value="MenaQ_synth_MenD"/>
</dbReference>
<feature type="region of interest" description="Disordered" evidence="7">
    <location>
        <begin position="2081"/>
        <end position="2107"/>
    </location>
</feature>
<evidence type="ECO:0000313" key="9">
    <source>
        <dbReference type="EMBL" id="PNW71553.1"/>
    </source>
</evidence>
<dbReference type="InterPro" id="IPR011766">
    <property type="entry name" value="TPP_enzyme_TPP-bd"/>
</dbReference>
<feature type="region of interest" description="Disordered" evidence="7">
    <location>
        <begin position="1"/>
        <end position="66"/>
    </location>
</feature>
<dbReference type="InterPro" id="IPR029061">
    <property type="entry name" value="THDP-binding"/>
</dbReference>
<feature type="compositionally biased region" description="Polar residues" evidence="7">
    <location>
        <begin position="92"/>
        <end position="107"/>
    </location>
</feature>
<keyword evidence="2" id="KW-0479">Metal-binding</keyword>
<keyword evidence="6" id="KW-0456">Lyase</keyword>
<dbReference type="SUPFAM" id="SSF56322">
    <property type="entry name" value="ADC synthase"/>
    <property type="match status" value="1"/>
</dbReference>
<feature type="region of interest" description="Disordered" evidence="7">
    <location>
        <begin position="2537"/>
        <end position="2560"/>
    </location>
</feature>
<dbReference type="Gene3D" id="3.40.50.1220">
    <property type="entry name" value="TPP-binding domain"/>
    <property type="match status" value="1"/>
</dbReference>
<dbReference type="SFLD" id="SFLDS00001">
    <property type="entry name" value="Enolase"/>
    <property type="match status" value="1"/>
</dbReference>
<accession>A0A2K3CTE4</accession>
<dbReference type="Gene3D" id="3.40.50.1820">
    <property type="entry name" value="alpha/beta hydrolase"/>
    <property type="match status" value="1"/>
</dbReference>
<dbReference type="Gene3D" id="3.20.20.120">
    <property type="entry name" value="Enolase-like C-terminal domain"/>
    <property type="match status" value="2"/>
</dbReference>
<dbReference type="ExpressionAtlas" id="A0A2K3CTE4">
    <property type="expression patterns" value="baseline"/>
</dbReference>
<evidence type="ECO:0000256" key="7">
    <source>
        <dbReference type="SAM" id="MobiDB-lite"/>
    </source>
</evidence>
<dbReference type="InterPro" id="IPR012001">
    <property type="entry name" value="Thiamin_PyroP_enz_TPP-bd_dom"/>
</dbReference>
<dbReference type="Gene3D" id="3.40.50.970">
    <property type="match status" value="2"/>
</dbReference>
<dbReference type="GO" id="GO:0009234">
    <property type="term" value="P:menaquinone biosynthetic process"/>
    <property type="evidence" value="ECO:0007669"/>
    <property type="project" value="InterPro"/>
</dbReference>
<feature type="compositionally biased region" description="Low complexity" evidence="7">
    <location>
        <begin position="40"/>
        <end position="61"/>
    </location>
</feature>
<dbReference type="STRING" id="3055.A0A2K3CTE4"/>
<feature type="region of interest" description="Disordered" evidence="7">
    <location>
        <begin position="2638"/>
        <end position="2658"/>
    </location>
</feature>
<dbReference type="SUPFAM" id="SSF54826">
    <property type="entry name" value="Enolase N-terminal domain-like"/>
    <property type="match status" value="1"/>
</dbReference>
<dbReference type="Pfam" id="PF13378">
    <property type="entry name" value="MR_MLE_C"/>
    <property type="match status" value="1"/>
</dbReference>
<dbReference type="Pfam" id="PF02775">
    <property type="entry name" value="TPP_enzyme_C"/>
    <property type="match status" value="1"/>
</dbReference>
<feature type="region of interest" description="Disordered" evidence="7">
    <location>
        <begin position="293"/>
        <end position="328"/>
    </location>
</feature>
<feature type="region of interest" description="Disordered" evidence="7">
    <location>
        <begin position="2380"/>
        <end position="2418"/>
    </location>
</feature>
<keyword evidence="1" id="KW-0808">Transferase</keyword>
<dbReference type="HAMAP" id="MF_00470">
    <property type="entry name" value="MenC_1"/>
    <property type="match status" value="1"/>
</dbReference>
<dbReference type="InterPro" id="IPR029058">
    <property type="entry name" value="AB_hydrolase_fold"/>
</dbReference>
<evidence type="ECO:0000256" key="5">
    <source>
        <dbReference type="ARBA" id="ARBA00023211"/>
    </source>
</evidence>
<evidence type="ECO:0000256" key="1">
    <source>
        <dbReference type="ARBA" id="ARBA00022679"/>
    </source>
</evidence>
<feature type="region of interest" description="Disordered" evidence="7">
    <location>
        <begin position="464"/>
        <end position="485"/>
    </location>
</feature>
<feature type="region of interest" description="Disordered" evidence="7">
    <location>
        <begin position="226"/>
        <end position="247"/>
    </location>
</feature>
<dbReference type="PANTHER" id="PTHR42916:SF1">
    <property type="entry name" value="PROTEIN PHYLLO, CHLOROPLASTIC"/>
    <property type="match status" value="1"/>
</dbReference>
<dbReference type="InterPro" id="IPR029065">
    <property type="entry name" value="Enolase_C-like"/>
</dbReference>
<dbReference type="InterPro" id="IPR015890">
    <property type="entry name" value="Chorismate_C"/>
</dbReference>
<feature type="compositionally biased region" description="Low complexity" evidence="7">
    <location>
        <begin position="1271"/>
        <end position="1300"/>
    </location>
</feature>
<dbReference type="SUPFAM" id="SSF52518">
    <property type="entry name" value="Thiamin diphosphate-binding fold (THDP-binding)"/>
    <property type="match status" value="2"/>
</dbReference>
<dbReference type="InterPro" id="IPR010196">
    <property type="entry name" value="OSB_synthase_MenC1"/>
</dbReference>
<dbReference type="RefSeq" id="XP_042915594.1">
    <property type="nucleotide sequence ID" value="XM_043070952.1"/>
</dbReference>
<name>A0A2K3CTE4_CHLRE</name>
<dbReference type="CDD" id="cd02009">
    <property type="entry name" value="TPP_SHCHC_synthase"/>
    <property type="match status" value="1"/>
</dbReference>
<keyword evidence="3" id="KW-0460">Magnesium</keyword>
<dbReference type="EMBL" id="CM008977">
    <property type="protein sequence ID" value="PNW71553.1"/>
    <property type="molecule type" value="Genomic_DNA"/>
</dbReference>
<feature type="region of interest" description="Disordered" evidence="7">
    <location>
        <begin position="2246"/>
        <end position="2270"/>
    </location>
</feature>
<feature type="compositionally biased region" description="Low complexity" evidence="7">
    <location>
        <begin position="2391"/>
        <end position="2418"/>
    </location>
</feature>
<evidence type="ECO:0000256" key="3">
    <source>
        <dbReference type="ARBA" id="ARBA00022842"/>
    </source>
</evidence>
<feature type="compositionally biased region" description="Low complexity" evidence="7">
    <location>
        <begin position="2638"/>
        <end position="2648"/>
    </location>
</feature>
<dbReference type="OrthoDB" id="8119704at2759"/>
<dbReference type="InterPro" id="IPR000073">
    <property type="entry name" value="AB_hydrolase_1"/>
</dbReference>
<feature type="compositionally biased region" description="Low complexity" evidence="7">
    <location>
        <begin position="113"/>
        <end position="134"/>
    </location>
</feature>
<dbReference type="Gene3D" id="3.30.390.10">
    <property type="entry name" value="Enolase-like, N-terminal domain"/>
    <property type="match status" value="1"/>
</dbReference>
<dbReference type="CDD" id="cd07037">
    <property type="entry name" value="TPP_PYR_MenD"/>
    <property type="match status" value="1"/>
</dbReference>
<dbReference type="FunCoup" id="A0A2K3CTE4">
    <property type="interactions" value="595"/>
</dbReference>
<dbReference type="SMART" id="SM00922">
    <property type="entry name" value="MR_MLE"/>
    <property type="match status" value="1"/>
</dbReference>
<dbReference type="SFLD" id="SFLDF00009">
    <property type="entry name" value="o-succinylbenzoate_synthase"/>
    <property type="match status" value="1"/>
</dbReference>